<dbReference type="SUPFAM" id="SSF55931">
    <property type="entry name" value="Glutamine synthetase/guanido kinase"/>
    <property type="match status" value="1"/>
</dbReference>
<proteinExistence type="inferred from homology"/>
<evidence type="ECO:0000256" key="1">
    <source>
        <dbReference type="ARBA" id="ARBA00022598"/>
    </source>
</evidence>
<comment type="caution">
    <text evidence="5">The sequence shown here is derived from an EMBL/GenBank/DDBJ whole genome shotgun (WGS) entry which is preliminary data.</text>
</comment>
<dbReference type="PROSITE" id="PS51987">
    <property type="entry name" value="GS_CATALYTIC"/>
    <property type="match status" value="1"/>
</dbReference>
<gene>
    <name evidence="5" type="ORF">B0J13DRAFT_584380</name>
</gene>
<dbReference type="EMBL" id="JAGMUU010000008">
    <property type="protein sequence ID" value="KAH7146967.1"/>
    <property type="molecule type" value="Genomic_DNA"/>
</dbReference>
<dbReference type="Proteomes" id="UP000717696">
    <property type="component" value="Unassembled WGS sequence"/>
</dbReference>
<dbReference type="InterPro" id="IPR014746">
    <property type="entry name" value="Gln_synth/guanido_kin_cat_dom"/>
</dbReference>
<organism evidence="5 6">
    <name type="scientific">Dactylonectria estremocensis</name>
    <dbReference type="NCBI Taxonomy" id="1079267"/>
    <lineage>
        <taxon>Eukaryota</taxon>
        <taxon>Fungi</taxon>
        <taxon>Dikarya</taxon>
        <taxon>Ascomycota</taxon>
        <taxon>Pezizomycotina</taxon>
        <taxon>Sordariomycetes</taxon>
        <taxon>Hypocreomycetidae</taxon>
        <taxon>Hypocreales</taxon>
        <taxon>Nectriaceae</taxon>
        <taxon>Dactylonectria</taxon>
    </lineage>
</organism>
<dbReference type="Pfam" id="PF00120">
    <property type="entry name" value="Gln-synt_C"/>
    <property type="match status" value="1"/>
</dbReference>
<evidence type="ECO:0000259" key="4">
    <source>
        <dbReference type="PROSITE" id="PS51987"/>
    </source>
</evidence>
<evidence type="ECO:0000256" key="3">
    <source>
        <dbReference type="RuleBase" id="RU000384"/>
    </source>
</evidence>
<name>A0A9P9EXB8_9HYPO</name>
<sequence length="622" mass="69395">MPMLSITTEAEGSALDAMTTSLSHLRAVRQLADIKTCLGGIHSILIDDYLSNEGDNEAYDYFDKFTPAQPKRIMCIEHVATLLIEQAYSEHSGPEAAFSSFVSRLSHSVSQDLVNPVVPGAASFTRLQHGGLNEYIVHYLTSIISESGALHLKPIQFHMGLGYSFICNTRYIATVYINVYADIGEVFPIMREAFKTQVKKFIEDMLFHNSNKLYDLSFSMDSLSLSLSAQRALELPVYRTERLEKLLSENDSVTSPAGEWKLQADMHSLHLGPRDSQLTLMGDFKEQDGSPATICLRTLLRNTLKTAASHGISFLLGFEIEFILLKQAGPRCYNRLDGDAHAWCAIGATDHDVVVKVVEEAIAKLDKAGIHVEMLHPESAFSQYEIILPAAPALKSVDSLLYARQVISYYANAHGYKMTLHPKPFADSPRTAAYIYISISSAGGSDLSVYKPFYAGILCHLRSIIAFAYSSPISYSRIVNSCWASGTWVIWGIQNRETLLQKIEDSHWEFKSIDGLANPYLAMAAILSSGLDGILSNQAFVWKECTEDPASLTQDQRQNLNITERLPFSLNEALDVLGQDEQLYSLLGRDSVERYLVVKRAEVNALSLMDSSKHWQWVVKRY</sequence>
<evidence type="ECO:0000256" key="2">
    <source>
        <dbReference type="PROSITE-ProRule" id="PRU01331"/>
    </source>
</evidence>
<evidence type="ECO:0000313" key="6">
    <source>
        <dbReference type="Proteomes" id="UP000717696"/>
    </source>
</evidence>
<dbReference type="AlphaFoldDB" id="A0A9P9EXB8"/>
<keyword evidence="6" id="KW-1185">Reference proteome</keyword>
<dbReference type="GO" id="GO:0004356">
    <property type="term" value="F:glutamine synthetase activity"/>
    <property type="evidence" value="ECO:0007669"/>
    <property type="project" value="InterPro"/>
</dbReference>
<dbReference type="Gene3D" id="3.30.590.10">
    <property type="entry name" value="Glutamine synthetase/guanido kinase, catalytic domain"/>
    <property type="match status" value="1"/>
</dbReference>
<accession>A0A9P9EXB8</accession>
<evidence type="ECO:0000313" key="5">
    <source>
        <dbReference type="EMBL" id="KAH7146967.1"/>
    </source>
</evidence>
<feature type="domain" description="GS catalytic" evidence="4">
    <location>
        <begin position="296"/>
        <end position="622"/>
    </location>
</feature>
<dbReference type="InterPro" id="IPR008146">
    <property type="entry name" value="Gln_synth_cat_dom"/>
</dbReference>
<dbReference type="Gene3D" id="3.20.20.140">
    <property type="entry name" value="Metal-dependent hydrolases"/>
    <property type="match status" value="1"/>
</dbReference>
<dbReference type="PANTHER" id="PTHR43785:SF2">
    <property type="entry name" value="TYPE-1 GLUTAMINE SYNTHETASE 1"/>
    <property type="match status" value="1"/>
</dbReference>
<reference evidence="5" key="1">
    <citation type="journal article" date="2021" name="Nat. Commun.">
        <title>Genetic determinants of endophytism in the Arabidopsis root mycobiome.</title>
        <authorList>
            <person name="Mesny F."/>
            <person name="Miyauchi S."/>
            <person name="Thiergart T."/>
            <person name="Pickel B."/>
            <person name="Atanasova L."/>
            <person name="Karlsson M."/>
            <person name="Huettel B."/>
            <person name="Barry K.W."/>
            <person name="Haridas S."/>
            <person name="Chen C."/>
            <person name="Bauer D."/>
            <person name="Andreopoulos W."/>
            <person name="Pangilinan J."/>
            <person name="LaButti K."/>
            <person name="Riley R."/>
            <person name="Lipzen A."/>
            <person name="Clum A."/>
            <person name="Drula E."/>
            <person name="Henrissat B."/>
            <person name="Kohler A."/>
            <person name="Grigoriev I.V."/>
            <person name="Martin F.M."/>
            <person name="Hacquard S."/>
        </authorList>
    </citation>
    <scope>NUCLEOTIDE SEQUENCE</scope>
    <source>
        <strain evidence="5">MPI-CAGE-AT-0021</strain>
    </source>
</reference>
<dbReference type="SMART" id="SM01230">
    <property type="entry name" value="Gln-synt_C"/>
    <property type="match status" value="1"/>
</dbReference>
<dbReference type="OrthoDB" id="3364440at2759"/>
<protein>
    <recommendedName>
        <fullName evidence="4">GS catalytic domain-containing protein</fullName>
    </recommendedName>
</protein>
<dbReference type="PANTHER" id="PTHR43785">
    <property type="entry name" value="GAMMA-GLUTAMYLPUTRESCINE SYNTHETASE"/>
    <property type="match status" value="1"/>
</dbReference>
<keyword evidence="1" id="KW-0436">Ligase</keyword>
<comment type="similarity">
    <text evidence="2 3">Belongs to the glutamine synthetase family.</text>
</comment>